<dbReference type="SUPFAM" id="SSF55785">
    <property type="entry name" value="PYP-like sensor domain (PAS domain)"/>
    <property type="match status" value="1"/>
</dbReference>
<dbReference type="InterPro" id="IPR000014">
    <property type="entry name" value="PAS"/>
</dbReference>
<keyword evidence="4" id="KW-1185">Reference proteome</keyword>
<dbReference type="NCBIfam" id="TIGR00229">
    <property type="entry name" value="sensory_box"/>
    <property type="match status" value="1"/>
</dbReference>
<proteinExistence type="predicted"/>
<dbReference type="RefSeq" id="WP_169281036.1">
    <property type="nucleotide sequence ID" value="NZ_CP051680.1"/>
</dbReference>
<dbReference type="GO" id="GO:0006355">
    <property type="term" value="P:regulation of DNA-templated transcription"/>
    <property type="evidence" value="ECO:0007669"/>
    <property type="project" value="InterPro"/>
</dbReference>
<dbReference type="CDD" id="cd00130">
    <property type="entry name" value="PAS"/>
    <property type="match status" value="1"/>
</dbReference>
<dbReference type="Pfam" id="PF00989">
    <property type="entry name" value="PAS"/>
    <property type="match status" value="1"/>
</dbReference>
<dbReference type="AlphaFoldDB" id="A0A7Z2ZLX5"/>
<evidence type="ECO:0000259" key="2">
    <source>
        <dbReference type="PROSITE" id="PS50112"/>
    </source>
</evidence>
<feature type="domain" description="PAS" evidence="2">
    <location>
        <begin position="79"/>
        <end position="162"/>
    </location>
</feature>
<gene>
    <name evidence="3" type="ORF">HH215_17225</name>
</gene>
<dbReference type="InterPro" id="IPR035965">
    <property type="entry name" value="PAS-like_dom_sf"/>
</dbReference>
<keyword evidence="1" id="KW-1133">Transmembrane helix</keyword>
<dbReference type="Gene3D" id="3.30.450.20">
    <property type="entry name" value="PAS domain"/>
    <property type="match status" value="1"/>
</dbReference>
<dbReference type="SMART" id="SM00091">
    <property type="entry name" value="PAS"/>
    <property type="match status" value="1"/>
</dbReference>
<dbReference type="Proteomes" id="UP000502248">
    <property type="component" value="Chromosome"/>
</dbReference>
<keyword evidence="1" id="KW-0812">Transmembrane</keyword>
<evidence type="ECO:0000256" key="1">
    <source>
        <dbReference type="SAM" id="Phobius"/>
    </source>
</evidence>
<evidence type="ECO:0000313" key="3">
    <source>
        <dbReference type="EMBL" id="QJD84756.1"/>
    </source>
</evidence>
<protein>
    <submittedName>
        <fullName evidence="3">PAS domain S-box protein</fullName>
    </submittedName>
</protein>
<name>A0A7Z2ZLX5_9BACL</name>
<sequence length="178" mass="20326">MNNLEIRRLTYIYIVAALTCQMSVDYLVMDWSAGDWREIGTRLSASVVTVLSVSFTFTSFAMLKMDKLRQSEAAEREKQTEEIRTTVDLIKDGYYETDEEGRIVFFNAALCEILGVARIDLLGKPYTKFIPINGSEWEVIMPDGTKKIVENSIARIRAMEDEGPEGFRGIIRNKRLPL</sequence>
<organism evidence="3 4">
    <name type="scientific">Cohnella herbarum</name>
    <dbReference type="NCBI Taxonomy" id="2728023"/>
    <lineage>
        <taxon>Bacteria</taxon>
        <taxon>Bacillati</taxon>
        <taxon>Bacillota</taxon>
        <taxon>Bacilli</taxon>
        <taxon>Bacillales</taxon>
        <taxon>Paenibacillaceae</taxon>
        <taxon>Cohnella</taxon>
    </lineage>
</organism>
<dbReference type="InterPro" id="IPR013767">
    <property type="entry name" value="PAS_fold"/>
</dbReference>
<dbReference type="EMBL" id="CP051680">
    <property type="protein sequence ID" value="QJD84756.1"/>
    <property type="molecule type" value="Genomic_DNA"/>
</dbReference>
<keyword evidence="1" id="KW-0472">Membrane</keyword>
<feature type="transmembrane region" description="Helical" evidence="1">
    <location>
        <begin position="12"/>
        <end position="31"/>
    </location>
</feature>
<reference evidence="3 4" key="1">
    <citation type="submission" date="2020-04" db="EMBL/GenBank/DDBJ databases">
        <title>Genome sequencing of novel species.</title>
        <authorList>
            <person name="Heo J."/>
            <person name="Kim S.-J."/>
            <person name="Kim J.-S."/>
            <person name="Hong S.-B."/>
            <person name="Kwon S.-W."/>
        </authorList>
    </citation>
    <scope>NUCLEOTIDE SEQUENCE [LARGE SCALE GENOMIC DNA]</scope>
    <source>
        <strain evidence="3 4">MFER-1</strain>
    </source>
</reference>
<accession>A0A7Z2ZLX5</accession>
<dbReference type="PROSITE" id="PS50112">
    <property type="entry name" value="PAS"/>
    <property type="match status" value="1"/>
</dbReference>
<feature type="transmembrane region" description="Helical" evidence="1">
    <location>
        <begin position="43"/>
        <end position="63"/>
    </location>
</feature>
<dbReference type="KEGG" id="cheb:HH215_17225"/>
<evidence type="ECO:0000313" key="4">
    <source>
        <dbReference type="Proteomes" id="UP000502248"/>
    </source>
</evidence>